<proteinExistence type="predicted"/>
<dbReference type="Pfam" id="PF13899">
    <property type="entry name" value="Thioredoxin_7"/>
    <property type="match status" value="1"/>
</dbReference>
<dbReference type="OrthoDB" id="7629852at2"/>
<dbReference type="SUPFAM" id="SSF52833">
    <property type="entry name" value="Thioredoxin-like"/>
    <property type="match status" value="1"/>
</dbReference>
<dbReference type="RefSeq" id="WP_149502810.1">
    <property type="nucleotide sequence ID" value="NZ_CP035708.1"/>
</dbReference>
<dbReference type="InterPro" id="IPR013766">
    <property type="entry name" value="Thioredoxin_domain"/>
</dbReference>
<dbReference type="AlphaFoldDB" id="A0A5C1PWM9"/>
<dbReference type="EMBL" id="JBEPLS010000006">
    <property type="protein sequence ID" value="MET3604093.1"/>
    <property type="molecule type" value="Genomic_DNA"/>
</dbReference>
<dbReference type="Proteomes" id="UP001549111">
    <property type="component" value="Unassembled WGS sequence"/>
</dbReference>
<dbReference type="PROSITE" id="PS51352">
    <property type="entry name" value="THIOREDOXIN_2"/>
    <property type="match status" value="1"/>
</dbReference>
<reference evidence="3 4" key="1">
    <citation type="submission" date="2019-02" db="EMBL/GenBank/DDBJ databases">
        <title>Complete Genome Sequence and Methylome Analysis of Sphaerotilus natans subsp. sulfidivorans D-507.</title>
        <authorList>
            <person name="Fomenkov A."/>
            <person name="Gridneva E."/>
            <person name="Smolyakov D."/>
            <person name="Dubinina G."/>
            <person name="Vincze T."/>
            <person name="Grabovich M."/>
            <person name="Roberts R.J."/>
        </authorList>
    </citation>
    <scope>NUCLEOTIDE SEQUENCE [LARGE SCALE GENOMIC DNA]</scope>
    <source>
        <strain evidence="3 4">D-507</strain>
    </source>
</reference>
<dbReference type="Gene3D" id="3.40.30.10">
    <property type="entry name" value="Glutaredoxin"/>
    <property type="match status" value="1"/>
</dbReference>
<dbReference type="KEGG" id="snn:EWH46_04235"/>
<sequence>MTSSKPSSKPPSPRKKRPRALLIALAVVLAIPAAHVGQRVWNRYLRPDVPGPYDRRADAQADIGRAVDQARRENRRVLVMFGANWCPECRRLADDLAQPALGAPVAERFVTVKVDIGHFDRNGRIIQQLGNPVDDGIPALVVLDATGQRQGMLTGKQVVGLRQSGEPAPLLAALDGLGGAASTLPAARP</sequence>
<dbReference type="EMBL" id="CP035708">
    <property type="protein sequence ID" value="QEN00065.1"/>
    <property type="molecule type" value="Genomic_DNA"/>
</dbReference>
<keyword evidence="5" id="KW-1185">Reference proteome</keyword>
<name>A0A5C1PWM9_9BURK</name>
<evidence type="ECO:0000313" key="5">
    <source>
        <dbReference type="Proteomes" id="UP001549111"/>
    </source>
</evidence>
<evidence type="ECO:0000313" key="2">
    <source>
        <dbReference type="EMBL" id="MET3604093.1"/>
    </source>
</evidence>
<evidence type="ECO:0000313" key="3">
    <source>
        <dbReference type="EMBL" id="QEN00065.1"/>
    </source>
</evidence>
<evidence type="ECO:0000313" key="4">
    <source>
        <dbReference type="Proteomes" id="UP000323522"/>
    </source>
</evidence>
<evidence type="ECO:0000259" key="1">
    <source>
        <dbReference type="PROSITE" id="PS51352"/>
    </source>
</evidence>
<dbReference type="Proteomes" id="UP000323522">
    <property type="component" value="Chromosome"/>
</dbReference>
<reference evidence="2 5" key="2">
    <citation type="submission" date="2024-06" db="EMBL/GenBank/DDBJ databases">
        <title>Genomic Encyclopedia of Type Strains, Phase IV (KMG-IV): sequencing the most valuable type-strain genomes for metagenomic binning, comparative biology and taxonomic classification.</title>
        <authorList>
            <person name="Goeker M."/>
        </authorList>
    </citation>
    <scope>NUCLEOTIDE SEQUENCE [LARGE SCALE GENOMIC DNA]</scope>
    <source>
        <strain evidence="2 5">D-501</strain>
    </source>
</reference>
<feature type="domain" description="Thioredoxin" evidence="1">
    <location>
        <begin position="34"/>
        <end position="179"/>
    </location>
</feature>
<protein>
    <submittedName>
        <fullName evidence="2">Thiol:disulfide interchange protein</fullName>
    </submittedName>
    <submittedName>
        <fullName evidence="3">Thioredoxin family protein</fullName>
    </submittedName>
</protein>
<dbReference type="InterPro" id="IPR036249">
    <property type="entry name" value="Thioredoxin-like_sf"/>
</dbReference>
<gene>
    <name evidence="2" type="ORF">ABIC99_001907</name>
    <name evidence="3" type="ORF">EWH46_04235</name>
</gene>
<accession>A0A5C1PWM9</accession>
<dbReference type="PROSITE" id="PS51354">
    <property type="entry name" value="GLUTAREDOXIN_2"/>
    <property type="match status" value="1"/>
</dbReference>
<organism evidence="3 4">
    <name type="scientific">Sphaerotilus sulfidivorans</name>
    <dbReference type="NCBI Taxonomy" id="639200"/>
    <lineage>
        <taxon>Bacteria</taxon>
        <taxon>Pseudomonadati</taxon>
        <taxon>Pseudomonadota</taxon>
        <taxon>Betaproteobacteria</taxon>
        <taxon>Burkholderiales</taxon>
        <taxon>Sphaerotilaceae</taxon>
        <taxon>Sphaerotilus</taxon>
    </lineage>
</organism>